<evidence type="ECO:0000256" key="1">
    <source>
        <dbReference type="SAM" id="MobiDB-lite"/>
    </source>
</evidence>
<name>A0ABN9QS49_9DINO</name>
<dbReference type="Proteomes" id="UP001189429">
    <property type="component" value="Unassembled WGS sequence"/>
</dbReference>
<keyword evidence="3" id="KW-1185">Reference proteome</keyword>
<reference evidence="2" key="1">
    <citation type="submission" date="2023-10" db="EMBL/GenBank/DDBJ databases">
        <authorList>
            <person name="Chen Y."/>
            <person name="Shah S."/>
            <person name="Dougan E. K."/>
            <person name="Thang M."/>
            <person name="Chan C."/>
        </authorList>
    </citation>
    <scope>NUCLEOTIDE SEQUENCE [LARGE SCALE GENOMIC DNA]</scope>
</reference>
<sequence length="262" mass="27972">MPTASNSPITCAASEKLYCLASDTCKKDGDCSQCPGKTTVDAEKHTCSGMPSEKASVSFKDTDMQEGSVGGEVKITKAKNEFDIDKYVLYWGKDSTTKLDPPLNALVGEVSPTGGDAFFSIPAGTPFPSAASHLLVFSKNEYGEYLTPGNVALKDAVAPKAKPGGIVFEDDDGDKGELGGTVTINRASDEDGRQAGRVRPALGQVGHQKDLVRLPHQRHLQGDQYAQRAVLLFQGAQRSPKGPHTCWCTRRTSSASSPLRRP</sequence>
<protein>
    <submittedName>
        <fullName evidence="2">Uncharacterized protein</fullName>
    </submittedName>
</protein>
<feature type="compositionally biased region" description="Polar residues" evidence="1">
    <location>
        <begin position="250"/>
        <end position="262"/>
    </location>
</feature>
<feature type="region of interest" description="Disordered" evidence="1">
    <location>
        <begin position="238"/>
        <end position="262"/>
    </location>
</feature>
<evidence type="ECO:0000313" key="3">
    <source>
        <dbReference type="Proteomes" id="UP001189429"/>
    </source>
</evidence>
<organism evidence="2 3">
    <name type="scientific">Prorocentrum cordatum</name>
    <dbReference type="NCBI Taxonomy" id="2364126"/>
    <lineage>
        <taxon>Eukaryota</taxon>
        <taxon>Sar</taxon>
        <taxon>Alveolata</taxon>
        <taxon>Dinophyceae</taxon>
        <taxon>Prorocentrales</taxon>
        <taxon>Prorocentraceae</taxon>
        <taxon>Prorocentrum</taxon>
    </lineage>
</organism>
<comment type="caution">
    <text evidence="2">The sequence shown here is derived from an EMBL/GenBank/DDBJ whole genome shotgun (WGS) entry which is preliminary data.</text>
</comment>
<accession>A0ABN9QS49</accession>
<evidence type="ECO:0000313" key="2">
    <source>
        <dbReference type="EMBL" id="CAK0807916.1"/>
    </source>
</evidence>
<gene>
    <name evidence="2" type="ORF">PCOR1329_LOCUS13650</name>
</gene>
<proteinExistence type="predicted"/>
<dbReference type="EMBL" id="CAUYUJ010004038">
    <property type="protein sequence ID" value="CAK0807916.1"/>
    <property type="molecule type" value="Genomic_DNA"/>
</dbReference>